<evidence type="ECO:0000259" key="8">
    <source>
        <dbReference type="PROSITE" id="PS50850"/>
    </source>
</evidence>
<dbReference type="InterPro" id="IPR005829">
    <property type="entry name" value="Sugar_transporter_CS"/>
</dbReference>
<dbReference type="Gene3D" id="1.20.1250.20">
    <property type="entry name" value="MFS general substrate transporter like domains"/>
    <property type="match status" value="1"/>
</dbReference>
<evidence type="ECO:0000256" key="4">
    <source>
        <dbReference type="ARBA" id="ARBA00022989"/>
    </source>
</evidence>
<feature type="transmembrane region" description="Helical" evidence="7">
    <location>
        <begin position="145"/>
        <end position="164"/>
    </location>
</feature>
<organism evidence="9">
    <name type="scientific">Zea mays</name>
    <name type="common">Maize</name>
    <dbReference type="NCBI Taxonomy" id="4577"/>
    <lineage>
        <taxon>Eukaryota</taxon>
        <taxon>Viridiplantae</taxon>
        <taxon>Streptophyta</taxon>
        <taxon>Embryophyta</taxon>
        <taxon>Tracheophyta</taxon>
        <taxon>Spermatophyta</taxon>
        <taxon>Magnoliopsida</taxon>
        <taxon>Liliopsida</taxon>
        <taxon>Poales</taxon>
        <taxon>Poaceae</taxon>
        <taxon>PACMAD clade</taxon>
        <taxon>Panicoideae</taxon>
        <taxon>Andropogonodae</taxon>
        <taxon>Andropogoneae</taxon>
        <taxon>Tripsacinae</taxon>
        <taxon>Zea</taxon>
    </lineage>
</organism>
<feature type="compositionally biased region" description="Polar residues" evidence="6">
    <location>
        <begin position="16"/>
        <end position="26"/>
    </location>
</feature>
<accession>A0A1D6GQ53</accession>
<dbReference type="InParanoid" id="A0A1D6GQ53"/>
<dbReference type="InterPro" id="IPR005828">
    <property type="entry name" value="MFS_sugar_transport-like"/>
</dbReference>
<keyword evidence="5 7" id="KW-0472">Membrane</keyword>
<evidence type="ECO:0000256" key="5">
    <source>
        <dbReference type="ARBA" id="ARBA00023136"/>
    </source>
</evidence>
<name>A0A1D6GQ53_MAIZE</name>
<keyword evidence="2" id="KW-0813">Transport</keyword>
<dbReference type="PANTHER" id="PTHR23511">
    <property type="entry name" value="SYNAPTIC VESICLE GLYCOPROTEIN 2"/>
    <property type="match status" value="1"/>
</dbReference>
<dbReference type="STRING" id="4577.A0A1D6GQ53"/>
<dbReference type="InterPro" id="IPR020846">
    <property type="entry name" value="MFS_dom"/>
</dbReference>
<evidence type="ECO:0000313" key="9">
    <source>
        <dbReference type="EMBL" id="AQK65306.1"/>
    </source>
</evidence>
<feature type="transmembrane region" description="Helical" evidence="7">
    <location>
        <begin position="485"/>
        <end position="502"/>
    </location>
</feature>
<protein>
    <submittedName>
        <fullName evidence="9">Organic cation/carnitine transporter 7</fullName>
    </submittedName>
</protein>
<dbReference type="PANTHER" id="PTHR23511:SF5">
    <property type="entry name" value="MAJOR FACILITATOR-TYPE TRANSPORTER HXNZ-RELATED"/>
    <property type="match status" value="1"/>
</dbReference>
<dbReference type="ExpressionAtlas" id="A0A1D6GQ53">
    <property type="expression patterns" value="baseline and differential"/>
</dbReference>
<feature type="transmembrane region" description="Helical" evidence="7">
    <location>
        <begin position="456"/>
        <end position="473"/>
    </location>
</feature>
<feature type="region of interest" description="Disordered" evidence="6">
    <location>
        <begin position="1"/>
        <end position="84"/>
    </location>
</feature>
<dbReference type="GO" id="GO:0016020">
    <property type="term" value="C:membrane"/>
    <property type="evidence" value="ECO:0007669"/>
    <property type="project" value="UniProtKB-SubCell"/>
</dbReference>
<feature type="transmembrane region" description="Helical" evidence="7">
    <location>
        <begin position="105"/>
        <end position="125"/>
    </location>
</feature>
<comment type="subcellular location">
    <subcellularLocation>
        <location evidence="1">Membrane</location>
        <topology evidence="1">Multi-pass membrane protein</topology>
    </subcellularLocation>
</comment>
<evidence type="ECO:0000256" key="6">
    <source>
        <dbReference type="SAM" id="MobiDB-lite"/>
    </source>
</evidence>
<dbReference type="GO" id="GO:0022857">
    <property type="term" value="F:transmembrane transporter activity"/>
    <property type="evidence" value="ECO:0007669"/>
    <property type="project" value="InterPro"/>
</dbReference>
<gene>
    <name evidence="9" type="ORF">ZEAMMB73_Zm00001d014129</name>
</gene>
<feature type="transmembrane region" description="Helical" evidence="7">
    <location>
        <begin position="240"/>
        <end position="261"/>
    </location>
</feature>
<dbReference type="PROSITE" id="PS00216">
    <property type="entry name" value="SUGAR_TRANSPORT_1"/>
    <property type="match status" value="1"/>
</dbReference>
<evidence type="ECO:0000256" key="3">
    <source>
        <dbReference type="ARBA" id="ARBA00022692"/>
    </source>
</evidence>
<feature type="transmembrane region" description="Helical" evidence="7">
    <location>
        <begin position="206"/>
        <end position="228"/>
    </location>
</feature>
<dbReference type="IntAct" id="A0A1D6GQ53">
    <property type="interactions" value="2"/>
</dbReference>
<dbReference type="PROSITE" id="PS50850">
    <property type="entry name" value="MFS"/>
    <property type="match status" value="1"/>
</dbReference>
<dbReference type="FunFam" id="1.20.1250.20:FF:000232">
    <property type="entry name" value="Organic cation/carnitine transporter 7"/>
    <property type="match status" value="1"/>
</dbReference>
<dbReference type="AlphaFoldDB" id="A0A1D6GQ53"/>
<proteinExistence type="predicted"/>
<feature type="transmembrane region" description="Helical" evidence="7">
    <location>
        <begin position="544"/>
        <end position="565"/>
    </location>
</feature>
<feature type="domain" description="Major facilitator superfamily (MFS) profile" evidence="8">
    <location>
        <begin position="107"/>
        <end position="568"/>
    </location>
</feature>
<dbReference type="InterPro" id="IPR036259">
    <property type="entry name" value="MFS_trans_sf"/>
</dbReference>
<dbReference type="Pfam" id="PF00083">
    <property type="entry name" value="Sugar_tr"/>
    <property type="match status" value="1"/>
</dbReference>
<dbReference type="SMR" id="A0A1D6GQ53"/>
<reference evidence="9" key="1">
    <citation type="submission" date="2015-12" db="EMBL/GenBank/DDBJ databases">
        <title>Update maize B73 reference genome by single molecule sequencing technologies.</title>
        <authorList>
            <consortium name="Maize Genome Sequencing Project"/>
            <person name="Ware D."/>
        </authorList>
    </citation>
    <scope>NUCLEOTIDE SEQUENCE</scope>
    <source>
        <tissue evidence="9">Seedling</tissue>
    </source>
</reference>
<evidence type="ECO:0000256" key="2">
    <source>
        <dbReference type="ARBA" id="ARBA00022448"/>
    </source>
</evidence>
<evidence type="ECO:0000256" key="7">
    <source>
        <dbReference type="SAM" id="Phobius"/>
    </source>
</evidence>
<feature type="transmembrane region" description="Helical" evidence="7">
    <location>
        <begin position="376"/>
        <end position="397"/>
    </location>
</feature>
<keyword evidence="3 7" id="KW-0812">Transmembrane</keyword>
<feature type="transmembrane region" description="Helical" evidence="7">
    <location>
        <begin position="514"/>
        <end position="537"/>
    </location>
</feature>
<keyword evidence="4 7" id="KW-1133">Transmembrane helix</keyword>
<evidence type="ECO:0000256" key="1">
    <source>
        <dbReference type="ARBA" id="ARBA00004141"/>
    </source>
</evidence>
<feature type="transmembrane region" description="Helical" evidence="7">
    <location>
        <begin position="267"/>
        <end position="288"/>
    </location>
</feature>
<dbReference type="SUPFAM" id="SSF103473">
    <property type="entry name" value="MFS general substrate transporter"/>
    <property type="match status" value="1"/>
</dbReference>
<dbReference type="EMBL" id="CM000781">
    <property type="protein sequence ID" value="AQK65306.1"/>
    <property type="molecule type" value="Genomic_DNA"/>
</dbReference>
<feature type="transmembrane region" description="Helical" evidence="7">
    <location>
        <begin position="176"/>
        <end position="200"/>
    </location>
</feature>
<sequence>MLHPFAMATNPPRRPLQTSTPCSSGPSGAASRQRCECSDAVSESGGDYGAEHNRPLTVAVDGPDGAVGLENGGEGSGVEPMEEGQSASYTVDDALLSSGFGRFQILILSYAGIGLIAEAMEMMLLSFVGPSVQLEWKLTSHQESMITSVVFVGMLIGAYSWGVVSDNYGRRQVQSFTYVMRGFLFTAIMTSGAGFFSAFAPNYLSLISLRFLVGIGLGGGPVLGSWFLEFVPAPTRGTWMVVFSAFWTVGTILEASLAWTIMPKFGWRWLLALSAVPSFLLLLFYAITPESPRFLCMKGRTTEAVDILEKMARLNNVQLPSGRLVSDKNIELDEVSGSSESTTLLAGAEESDNLNEDQGSDFGGIKSVGKLLAPKLIRATLLLWMAFFGNAFAYYGIVLLTSELSNGNRICAKEDVESVHSTNASLYKNVFISSFAEIPGSFLSAMIVDRFGRKRSMASMLFTSCVFLLPLVFSRTDILTRISLFGARLCISASFTIVYIYAPEIYPTAVRTTGIGIASSVGRIGGILCPLVAVALVHSCQQTTAILLFELVIFLSGLAVSFFPFETKGCRLNDTDVDMN</sequence>